<evidence type="ECO:0000313" key="4">
    <source>
        <dbReference type="Proteomes" id="UP000256970"/>
    </source>
</evidence>
<sequence length="172" mass="18900">MARKTCAALLVLCVSAVWLSSIRADETQLQAAAEQQAFARGLKQLVPTEFQYSVENGINHPHIVKYKSVTTITHKKAEPKKEEEEEEEEEPAKPEKGSVGDHAAAFIKKPFKAAQPHKIEKSYTQKVTKDYKVPPPAKVDVLLKEKPSAVIKVTKEHGGKAATATATASKDR</sequence>
<feature type="signal peptide" evidence="2">
    <location>
        <begin position="1"/>
        <end position="24"/>
    </location>
</feature>
<accession>A0A383WNE4</accession>
<feature type="chain" id="PRO_5016574404" evidence="2">
    <location>
        <begin position="25"/>
        <end position="172"/>
    </location>
</feature>
<dbReference type="Proteomes" id="UP000256970">
    <property type="component" value="Unassembled WGS sequence"/>
</dbReference>
<organism evidence="3 4">
    <name type="scientific">Tetradesmus obliquus</name>
    <name type="common">Green alga</name>
    <name type="synonym">Acutodesmus obliquus</name>
    <dbReference type="NCBI Taxonomy" id="3088"/>
    <lineage>
        <taxon>Eukaryota</taxon>
        <taxon>Viridiplantae</taxon>
        <taxon>Chlorophyta</taxon>
        <taxon>core chlorophytes</taxon>
        <taxon>Chlorophyceae</taxon>
        <taxon>CS clade</taxon>
        <taxon>Sphaeropleales</taxon>
        <taxon>Scenedesmaceae</taxon>
        <taxon>Tetradesmus</taxon>
    </lineage>
</organism>
<dbReference type="AlphaFoldDB" id="A0A383WNE4"/>
<name>A0A383WNE4_TETOB</name>
<feature type="region of interest" description="Disordered" evidence="1">
    <location>
        <begin position="73"/>
        <end position="101"/>
    </location>
</feature>
<protein>
    <submittedName>
        <fullName evidence="3">Uncharacterized protein</fullName>
    </submittedName>
</protein>
<proteinExistence type="predicted"/>
<dbReference type="EMBL" id="FNXT01001347">
    <property type="protein sequence ID" value="SZX78967.1"/>
    <property type="molecule type" value="Genomic_DNA"/>
</dbReference>
<reference evidence="3 4" key="1">
    <citation type="submission" date="2016-10" db="EMBL/GenBank/DDBJ databases">
        <authorList>
            <person name="Cai Z."/>
        </authorList>
    </citation>
    <scope>NUCLEOTIDE SEQUENCE [LARGE SCALE GENOMIC DNA]</scope>
</reference>
<keyword evidence="2" id="KW-0732">Signal</keyword>
<evidence type="ECO:0000256" key="1">
    <source>
        <dbReference type="SAM" id="MobiDB-lite"/>
    </source>
</evidence>
<keyword evidence="4" id="KW-1185">Reference proteome</keyword>
<gene>
    <name evidence="3" type="ORF">BQ4739_LOCUS19265</name>
</gene>
<evidence type="ECO:0000313" key="3">
    <source>
        <dbReference type="EMBL" id="SZX78967.1"/>
    </source>
</evidence>
<evidence type="ECO:0000256" key="2">
    <source>
        <dbReference type="SAM" id="SignalP"/>
    </source>
</evidence>